<accession>A0A5W9F7S3</accession>
<evidence type="ECO:0000313" key="1">
    <source>
        <dbReference type="EMBL" id="EBY3764335.1"/>
    </source>
</evidence>
<reference evidence="2" key="1">
    <citation type="journal article" date="2018" name="Genome Biol.">
        <title>SKESA: strategic k-mer extension for scrupulous assemblies.</title>
        <authorList>
            <person name="Souvorov A."/>
            <person name="Agarwala R."/>
            <person name="Lipman D.J."/>
        </authorList>
    </citation>
    <scope>NUCLEOTIDE SEQUENCE</scope>
    <source>
        <strain evidence="2">11-7712</strain>
    </source>
</reference>
<dbReference type="EMBL" id="DAARSL010000020">
    <property type="protein sequence ID" value="HAE3753157.1"/>
    <property type="molecule type" value="Genomic_DNA"/>
</dbReference>
<comment type="caution">
    <text evidence="1">The sequence shown here is derived from an EMBL/GenBank/DDBJ whole genome shotgun (WGS) entry which is preliminary data.</text>
</comment>
<dbReference type="AlphaFoldDB" id="A0A5W9F7S3"/>
<gene>
    <name evidence="1" type="ORF">D4F32_06795</name>
    <name evidence="2" type="ORF">G4A16_002940</name>
</gene>
<proteinExistence type="predicted"/>
<organism evidence="1">
    <name type="scientific">Salmonella enterica subsp. enterica serovar Cerro</name>
    <dbReference type="NCBI Taxonomy" id="340188"/>
    <lineage>
        <taxon>Bacteria</taxon>
        <taxon>Pseudomonadati</taxon>
        <taxon>Pseudomonadota</taxon>
        <taxon>Gammaproteobacteria</taxon>
        <taxon>Enterobacterales</taxon>
        <taxon>Enterobacteriaceae</taxon>
        <taxon>Salmonella</taxon>
    </lineage>
</organism>
<name>A0A5W9F7S3_SALET</name>
<reference evidence="2" key="2">
    <citation type="submission" date="2018-07" db="EMBL/GenBank/DDBJ databases">
        <authorList>
            <consortium name="NCBI Pathogen Detection Project"/>
        </authorList>
    </citation>
    <scope>NUCLEOTIDE SEQUENCE</scope>
    <source>
        <strain evidence="2">11-7712</strain>
    </source>
</reference>
<dbReference type="EMBL" id="AAHNXN010000005">
    <property type="protein sequence ID" value="EBY3764335.1"/>
    <property type="molecule type" value="Genomic_DNA"/>
</dbReference>
<protein>
    <submittedName>
        <fullName evidence="1">Uncharacterized protein</fullName>
    </submittedName>
</protein>
<sequence>MKVKITKSNSSFVSVGEITDVETNPNGTQILWSHFCKRYERVSWCKNVFGVEYEEIHEPPSE</sequence>
<reference evidence="1" key="3">
    <citation type="submission" date="2018-09" db="EMBL/GenBank/DDBJ databases">
        <authorList>
            <person name="Ashton P.M."/>
            <person name="Dallman T."/>
            <person name="Nair S."/>
            <person name="De Pinna E."/>
            <person name="Peters T."/>
            <person name="Grant K."/>
        </authorList>
    </citation>
    <scope>NUCLEOTIDE SEQUENCE</scope>
    <source>
        <strain evidence="1">579255</strain>
    </source>
</reference>
<evidence type="ECO:0000313" key="2">
    <source>
        <dbReference type="EMBL" id="HAE3753157.1"/>
    </source>
</evidence>